<reference evidence="1 2" key="1">
    <citation type="submission" date="2024-01" db="EMBL/GenBank/DDBJ databases">
        <title>The genomes of 5 underutilized Papilionoideae crops provide insights into root nodulation and disease resistanc.</title>
        <authorList>
            <person name="Jiang F."/>
        </authorList>
    </citation>
    <scope>NUCLEOTIDE SEQUENCE [LARGE SCALE GENOMIC DNA]</scope>
    <source>
        <strain evidence="1">DUOXIRENSHENG_FW03</strain>
        <tissue evidence="1">Leaves</tissue>
    </source>
</reference>
<dbReference type="Proteomes" id="UP001386955">
    <property type="component" value="Unassembled WGS sequence"/>
</dbReference>
<accession>A0AAN9TCN5</accession>
<dbReference type="AlphaFoldDB" id="A0AAN9TCN5"/>
<organism evidence="1 2">
    <name type="scientific">Psophocarpus tetragonolobus</name>
    <name type="common">Winged bean</name>
    <name type="synonym">Dolichos tetragonolobus</name>
    <dbReference type="NCBI Taxonomy" id="3891"/>
    <lineage>
        <taxon>Eukaryota</taxon>
        <taxon>Viridiplantae</taxon>
        <taxon>Streptophyta</taxon>
        <taxon>Embryophyta</taxon>
        <taxon>Tracheophyta</taxon>
        <taxon>Spermatophyta</taxon>
        <taxon>Magnoliopsida</taxon>
        <taxon>eudicotyledons</taxon>
        <taxon>Gunneridae</taxon>
        <taxon>Pentapetalae</taxon>
        <taxon>rosids</taxon>
        <taxon>fabids</taxon>
        <taxon>Fabales</taxon>
        <taxon>Fabaceae</taxon>
        <taxon>Papilionoideae</taxon>
        <taxon>50 kb inversion clade</taxon>
        <taxon>NPAAA clade</taxon>
        <taxon>indigoferoid/millettioid clade</taxon>
        <taxon>Phaseoleae</taxon>
        <taxon>Psophocarpus</taxon>
    </lineage>
</organism>
<evidence type="ECO:0000313" key="2">
    <source>
        <dbReference type="Proteomes" id="UP001386955"/>
    </source>
</evidence>
<proteinExistence type="predicted"/>
<sequence>MRGVEGKGEVDKEDGGWVTVQLRKGRFGWGVASNGVGLENSCDGPKRGWNGPCSNGVASQEPILHRYWHMVMMGQKVYCGCVDGSILAMDLMKKSEKPT</sequence>
<gene>
    <name evidence="1" type="ORF">VNO78_02768</name>
</gene>
<name>A0AAN9TCN5_PSOTE</name>
<evidence type="ECO:0000313" key="1">
    <source>
        <dbReference type="EMBL" id="KAK7411335.1"/>
    </source>
</evidence>
<protein>
    <submittedName>
        <fullName evidence="1">Uncharacterized protein</fullName>
    </submittedName>
</protein>
<keyword evidence="2" id="KW-1185">Reference proteome</keyword>
<dbReference type="EMBL" id="JAYMYS010000001">
    <property type="protein sequence ID" value="KAK7411335.1"/>
    <property type="molecule type" value="Genomic_DNA"/>
</dbReference>
<comment type="caution">
    <text evidence="1">The sequence shown here is derived from an EMBL/GenBank/DDBJ whole genome shotgun (WGS) entry which is preliminary data.</text>
</comment>